<accession>A0A6V8NS21</accession>
<dbReference type="RefSeq" id="WP_176227121.1">
    <property type="nucleotide sequence ID" value="NZ_BLRV01000195.1"/>
</dbReference>
<evidence type="ECO:0000256" key="2">
    <source>
        <dbReference type="ARBA" id="ARBA00023125"/>
    </source>
</evidence>
<dbReference type="InterPro" id="IPR050090">
    <property type="entry name" value="Tyrosine_recombinase_XerCD"/>
</dbReference>
<dbReference type="AlphaFoldDB" id="A0A6V8NS21"/>
<dbReference type="InterPro" id="IPR011010">
    <property type="entry name" value="DNA_brk_join_enz"/>
</dbReference>
<dbReference type="PANTHER" id="PTHR30349">
    <property type="entry name" value="PHAGE INTEGRASE-RELATED"/>
    <property type="match status" value="1"/>
</dbReference>
<evidence type="ECO:0000313" key="6">
    <source>
        <dbReference type="Proteomes" id="UP000580051"/>
    </source>
</evidence>
<evidence type="ECO:0000256" key="3">
    <source>
        <dbReference type="ARBA" id="ARBA00023172"/>
    </source>
</evidence>
<evidence type="ECO:0000256" key="1">
    <source>
        <dbReference type="ARBA" id="ARBA00008857"/>
    </source>
</evidence>
<evidence type="ECO:0000313" key="5">
    <source>
        <dbReference type="EMBL" id="GFP22061.1"/>
    </source>
</evidence>
<keyword evidence="3" id="KW-0233">DNA recombination</keyword>
<dbReference type="Proteomes" id="UP000580051">
    <property type="component" value="Unassembled WGS sequence"/>
</dbReference>
<keyword evidence="2" id="KW-0238">DNA-binding</keyword>
<feature type="domain" description="Tyr recombinase" evidence="4">
    <location>
        <begin position="98"/>
        <end position="301"/>
    </location>
</feature>
<dbReference type="Gene3D" id="1.10.443.10">
    <property type="entry name" value="Intergrase catalytic core"/>
    <property type="match status" value="1"/>
</dbReference>
<dbReference type="GO" id="GO:0003677">
    <property type="term" value="F:DNA binding"/>
    <property type="evidence" value="ECO:0007669"/>
    <property type="project" value="UniProtKB-KW"/>
</dbReference>
<proteinExistence type="inferred from homology"/>
<dbReference type="PANTHER" id="PTHR30349:SF41">
    <property type="entry name" value="INTEGRASE_RECOMBINASE PROTEIN MJ0367-RELATED"/>
    <property type="match status" value="1"/>
</dbReference>
<protein>
    <recommendedName>
        <fullName evidence="4">Tyr recombinase domain-containing protein</fullName>
    </recommendedName>
</protein>
<dbReference type="InterPro" id="IPR002104">
    <property type="entry name" value="Integrase_catalytic"/>
</dbReference>
<dbReference type="SUPFAM" id="SSF56349">
    <property type="entry name" value="DNA breaking-rejoining enzymes"/>
    <property type="match status" value="1"/>
</dbReference>
<sequence length="315" mass="36450">MKLSQLVSEYIAFKHALGVRFQTEARILKAFSRAMGDVESIEVEPSAVHAFLAGKGVVTGFWYEKFGVLARFYRFLMIRNYVDSIPLPKTMPKRPEPMKPYIYTLEELRRLLAATDRLQSPWSPLRAHTFHTLILTLYSTGLRIGEALSLTLADVNLLESLIMVRSGKFFKTRLVPIGPQLTETLRSYVQRRRKLPCPQGEDSAFFATRSGNALTYDQARKVFPVLRKLAGIYREKEARYQPRVHDIRHTMAVHRLVAWYREGADVQRLLPLLSTYLGHLDIAGTQRYLSFIPELRDEACRRFEHYALREVEDED</sequence>
<dbReference type="PROSITE" id="PS51898">
    <property type="entry name" value="TYR_RECOMBINASE"/>
    <property type="match status" value="1"/>
</dbReference>
<evidence type="ECO:0000259" key="4">
    <source>
        <dbReference type="PROSITE" id="PS51898"/>
    </source>
</evidence>
<name>A0A6V8NS21_9ACTN</name>
<comment type="similarity">
    <text evidence="1">Belongs to the 'phage' integrase family.</text>
</comment>
<organism evidence="5 6">
    <name type="scientific">Candidatus Hakubella thermalkaliphila</name>
    <dbReference type="NCBI Taxonomy" id="2754717"/>
    <lineage>
        <taxon>Bacteria</taxon>
        <taxon>Bacillati</taxon>
        <taxon>Actinomycetota</taxon>
        <taxon>Actinomycetota incertae sedis</taxon>
        <taxon>Candidatus Hakubellales</taxon>
        <taxon>Candidatus Hakubellaceae</taxon>
        <taxon>Candidatus Hakubella</taxon>
    </lineage>
</organism>
<gene>
    <name evidence="5" type="ORF">HKBW3S06_01288</name>
</gene>
<reference evidence="5 6" key="1">
    <citation type="journal article" date="2020" name="Front. Microbiol.">
        <title>Single-cell genomics of novel Actinobacteria with the Wood-Ljungdahl pathway discovered in a serpentinizing system.</title>
        <authorList>
            <person name="Merino N."/>
            <person name="Kawai M."/>
            <person name="Boyd E.S."/>
            <person name="Colman D.R."/>
            <person name="McGlynn S.E."/>
            <person name="Nealson K.H."/>
            <person name="Kurokawa K."/>
            <person name="Hongoh Y."/>
        </authorList>
    </citation>
    <scope>NUCLEOTIDE SEQUENCE [LARGE SCALE GENOMIC DNA]</scope>
    <source>
        <strain evidence="5 6">S06</strain>
    </source>
</reference>
<dbReference type="GO" id="GO:0006310">
    <property type="term" value="P:DNA recombination"/>
    <property type="evidence" value="ECO:0007669"/>
    <property type="project" value="UniProtKB-KW"/>
</dbReference>
<dbReference type="InterPro" id="IPR013762">
    <property type="entry name" value="Integrase-like_cat_sf"/>
</dbReference>
<comment type="caution">
    <text evidence="5">The sequence shown here is derived from an EMBL/GenBank/DDBJ whole genome shotgun (WGS) entry which is preliminary data.</text>
</comment>
<dbReference type="EMBL" id="BLRV01000195">
    <property type="protein sequence ID" value="GFP22061.1"/>
    <property type="molecule type" value="Genomic_DNA"/>
</dbReference>
<dbReference type="Pfam" id="PF00589">
    <property type="entry name" value="Phage_integrase"/>
    <property type="match status" value="1"/>
</dbReference>
<dbReference type="GO" id="GO:0015074">
    <property type="term" value="P:DNA integration"/>
    <property type="evidence" value="ECO:0007669"/>
    <property type="project" value="InterPro"/>
</dbReference>